<dbReference type="Pfam" id="PF02613">
    <property type="entry name" value="Nitrate_red_del"/>
    <property type="match status" value="1"/>
</dbReference>
<keyword evidence="1" id="KW-0143">Chaperone</keyword>
<dbReference type="SUPFAM" id="SSF89155">
    <property type="entry name" value="TorD-like"/>
    <property type="match status" value="1"/>
</dbReference>
<dbReference type="RefSeq" id="WP_007785368.1">
    <property type="nucleotide sequence ID" value="NZ_CM001441.1"/>
</dbReference>
<dbReference type="EMBL" id="CM001441">
    <property type="protein sequence ID" value="EHQ90788.1"/>
    <property type="molecule type" value="Genomic_DNA"/>
</dbReference>
<dbReference type="PANTHER" id="PTHR34227:SF1">
    <property type="entry name" value="DIMETHYL SULFOXIDE REDUCTASE CHAPERONE-RELATED"/>
    <property type="match status" value="1"/>
</dbReference>
<keyword evidence="3" id="KW-1185">Reference proteome</keyword>
<gene>
    <name evidence="2" type="ORF">DesyoDRAFT_3803</name>
</gene>
<dbReference type="Gene3D" id="1.10.3480.10">
    <property type="entry name" value="TorD-like"/>
    <property type="match status" value="1"/>
</dbReference>
<dbReference type="eggNOG" id="COG3381">
    <property type="taxonomic scope" value="Bacteria"/>
</dbReference>
<protein>
    <submittedName>
        <fullName evidence="2">Putative component of anaerobic dehydrogenase</fullName>
    </submittedName>
</protein>
<organism evidence="2 3">
    <name type="scientific">Desulfosporosinus youngiae DSM 17734</name>
    <dbReference type="NCBI Taxonomy" id="768710"/>
    <lineage>
        <taxon>Bacteria</taxon>
        <taxon>Bacillati</taxon>
        <taxon>Bacillota</taxon>
        <taxon>Clostridia</taxon>
        <taxon>Eubacteriales</taxon>
        <taxon>Desulfitobacteriaceae</taxon>
        <taxon>Desulfosporosinus</taxon>
    </lineage>
</organism>
<evidence type="ECO:0000313" key="3">
    <source>
        <dbReference type="Proteomes" id="UP000005104"/>
    </source>
</evidence>
<dbReference type="STRING" id="768710.DesyoDRAFT_3803"/>
<dbReference type="Proteomes" id="UP000005104">
    <property type="component" value="Chromosome"/>
</dbReference>
<reference evidence="2 3" key="1">
    <citation type="submission" date="2011-11" db="EMBL/GenBank/DDBJ databases">
        <title>The Noncontiguous Finished genome of Desulfosporosinus youngiae DSM 17734.</title>
        <authorList>
            <consortium name="US DOE Joint Genome Institute (JGI-PGF)"/>
            <person name="Lucas S."/>
            <person name="Han J."/>
            <person name="Lapidus A."/>
            <person name="Cheng J.-F."/>
            <person name="Goodwin L."/>
            <person name="Pitluck S."/>
            <person name="Peters L."/>
            <person name="Ovchinnikova G."/>
            <person name="Lu M."/>
            <person name="Land M.L."/>
            <person name="Hauser L."/>
            <person name="Pester M."/>
            <person name="Spring S."/>
            <person name="Ollivier B."/>
            <person name="Rattei T."/>
            <person name="Klenk H.-P."/>
            <person name="Wagner M."/>
            <person name="Loy A."/>
            <person name="Woyke T.J."/>
        </authorList>
    </citation>
    <scope>NUCLEOTIDE SEQUENCE [LARGE SCALE GENOMIC DNA]</scope>
    <source>
        <strain evidence="2 3">DSM 17734</strain>
    </source>
</reference>
<dbReference type="InterPro" id="IPR020945">
    <property type="entry name" value="DMSO/NO3_reduct_chaperone"/>
</dbReference>
<dbReference type="OrthoDB" id="9795302at2"/>
<proteinExistence type="predicted"/>
<evidence type="ECO:0000313" key="2">
    <source>
        <dbReference type="EMBL" id="EHQ90788.1"/>
    </source>
</evidence>
<dbReference type="PANTHER" id="PTHR34227">
    <property type="entry name" value="CHAPERONE PROTEIN YCDY"/>
    <property type="match status" value="1"/>
</dbReference>
<dbReference type="AlphaFoldDB" id="H5Y5R2"/>
<name>H5Y5R2_9FIRM</name>
<dbReference type="InterPro" id="IPR050289">
    <property type="entry name" value="TorD/DmsD_chaperones"/>
</dbReference>
<sequence length="231" mass="26767">MPSGQTTLEQVLPLLQVRIFAYDCLRRTFLGEPSKEFLRTVSHEGFIEGFPFAEDSALIHEGAENVSEYLKNQDVLSEEVHDKLHWDYTRMFIGPYELPAPPWESAYLNKERLLFQEETINVRRAYLKYAFLPKDFGHEADDHLGLELDFMYQLSELAEAKVSKQDIGGLVEVLRDQKAFLEDHLLKWVPEFSKQAARHAQTQFYEGMVKILAGFLELDLKALEELLDINV</sequence>
<accession>H5Y5R2</accession>
<dbReference type="InterPro" id="IPR036411">
    <property type="entry name" value="TorD-like_sf"/>
</dbReference>
<dbReference type="HOGENOM" id="CLU_077650_0_0_9"/>
<evidence type="ECO:0000256" key="1">
    <source>
        <dbReference type="ARBA" id="ARBA00023186"/>
    </source>
</evidence>